<dbReference type="InterPro" id="IPR001128">
    <property type="entry name" value="Cyt_P450"/>
</dbReference>
<reference evidence="7 8" key="1">
    <citation type="journal article" date="2005" name="Nature">
        <title>The map-based sequence of the rice genome.</title>
        <authorList>
            <consortium name="International rice genome sequencing project (IRGSP)"/>
            <person name="Matsumoto T."/>
            <person name="Wu J."/>
            <person name="Kanamori H."/>
            <person name="Katayose Y."/>
            <person name="Fujisawa M."/>
            <person name="Namiki N."/>
            <person name="Mizuno H."/>
            <person name="Yamamoto K."/>
            <person name="Antonio B.A."/>
            <person name="Baba T."/>
            <person name="Sakata K."/>
            <person name="Nagamura Y."/>
            <person name="Aoki H."/>
            <person name="Arikawa K."/>
            <person name="Arita K."/>
            <person name="Bito T."/>
            <person name="Chiden Y."/>
            <person name="Fujitsuka N."/>
            <person name="Fukunaka R."/>
            <person name="Hamada M."/>
            <person name="Harada C."/>
            <person name="Hayashi A."/>
            <person name="Hijishita S."/>
            <person name="Honda M."/>
            <person name="Hosokawa S."/>
            <person name="Ichikawa Y."/>
            <person name="Idonuma A."/>
            <person name="Iijima M."/>
            <person name="Ikeda M."/>
            <person name="Ikeno M."/>
            <person name="Ito K."/>
            <person name="Ito S."/>
            <person name="Ito T."/>
            <person name="Ito Y."/>
            <person name="Ito Y."/>
            <person name="Iwabuchi A."/>
            <person name="Kamiya K."/>
            <person name="Karasawa W."/>
            <person name="Kurita K."/>
            <person name="Katagiri S."/>
            <person name="Kikuta A."/>
            <person name="Kobayashi H."/>
            <person name="Kobayashi N."/>
            <person name="Machita K."/>
            <person name="Maehara T."/>
            <person name="Masukawa M."/>
            <person name="Mizubayashi T."/>
            <person name="Mukai Y."/>
            <person name="Nagasaki H."/>
            <person name="Nagata Y."/>
            <person name="Naito S."/>
            <person name="Nakashima M."/>
            <person name="Nakama Y."/>
            <person name="Nakamichi Y."/>
            <person name="Nakamura M."/>
            <person name="Meguro A."/>
            <person name="Negishi M."/>
            <person name="Ohta I."/>
            <person name="Ohta T."/>
            <person name="Okamoto M."/>
            <person name="Ono N."/>
            <person name="Saji S."/>
            <person name="Sakaguchi M."/>
            <person name="Sakai K."/>
            <person name="Shibata M."/>
            <person name="Shimokawa T."/>
            <person name="Song J."/>
            <person name="Takazaki Y."/>
            <person name="Terasawa K."/>
            <person name="Tsugane M."/>
            <person name="Tsuji K."/>
            <person name="Ueda S."/>
            <person name="Waki K."/>
            <person name="Yamagata H."/>
            <person name="Yamamoto M."/>
            <person name="Yamamoto S."/>
            <person name="Yamane H."/>
            <person name="Yoshiki S."/>
            <person name="Yoshihara R."/>
            <person name="Yukawa K."/>
            <person name="Zhong H."/>
            <person name="Yano M."/>
            <person name="Yuan Q."/>
            <person name="Ouyang S."/>
            <person name="Liu J."/>
            <person name="Jones K.M."/>
            <person name="Gansberger K."/>
            <person name="Moffat K."/>
            <person name="Hill J."/>
            <person name="Bera J."/>
            <person name="Fadrosh D."/>
            <person name="Jin S."/>
            <person name="Johri S."/>
            <person name="Kim M."/>
            <person name="Overton L."/>
            <person name="Reardon M."/>
            <person name="Tsitrin T."/>
            <person name="Vuong H."/>
            <person name="Weaver B."/>
            <person name="Ciecko A."/>
            <person name="Tallon L."/>
            <person name="Jackson J."/>
            <person name="Pai G."/>
            <person name="Aken S.V."/>
            <person name="Utterback T."/>
            <person name="Reidmuller S."/>
            <person name="Feldblyum T."/>
            <person name="Hsiao J."/>
            <person name="Zismann V."/>
            <person name="Iobst S."/>
            <person name="de Vazeille A.R."/>
            <person name="Buell C.R."/>
            <person name="Ying K."/>
            <person name="Li Y."/>
            <person name="Lu T."/>
            <person name="Huang Y."/>
            <person name="Zhao Q."/>
            <person name="Feng Q."/>
            <person name="Zhang L."/>
            <person name="Zhu J."/>
            <person name="Weng Q."/>
            <person name="Mu J."/>
            <person name="Lu Y."/>
            <person name="Fan D."/>
            <person name="Liu Y."/>
            <person name="Guan J."/>
            <person name="Zhang Y."/>
            <person name="Yu S."/>
            <person name="Liu X."/>
            <person name="Zhang Y."/>
            <person name="Hong G."/>
            <person name="Han B."/>
            <person name="Choisne N."/>
            <person name="Demange N."/>
            <person name="Orjeda G."/>
            <person name="Samain S."/>
            <person name="Cattolico L."/>
            <person name="Pelletier E."/>
            <person name="Couloux A."/>
            <person name="Segurens B."/>
            <person name="Wincker P."/>
            <person name="D'Hont A."/>
            <person name="Scarpelli C."/>
            <person name="Weissenbach J."/>
            <person name="Salanoubat M."/>
            <person name="Quetier F."/>
            <person name="Yu Y."/>
            <person name="Kim H.R."/>
            <person name="Rambo T."/>
            <person name="Currie J."/>
            <person name="Collura K."/>
            <person name="Luo M."/>
            <person name="Yang T."/>
            <person name="Ammiraju J.S.S."/>
            <person name="Engler F."/>
            <person name="Soderlund C."/>
            <person name="Wing R.A."/>
            <person name="Palmer L.E."/>
            <person name="de la Bastide M."/>
            <person name="Spiegel L."/>
            <person name="Nascimento L."/>
            <person name="Zutavern T."/>
            <person name="O'Shaughnessy A."/>
            <person name="Dike S."/>
            <person name="Dedhia N."/>
            <person name="Preston R."/>
            <person name="Balija V."/>
            <person name="McCombie W.R."/>
            <person name="Chow T."/>
            <person name="Chen H."/>
            <person name="Chung M."/>
            <person name="Chen C."/>
            <person name="Shaw J."/>
            <person name="Wu H."/>
            <person name="Hsiao K."/>
            <person name="Chao Y."/>
            <person name="Chu M."/>
            <person name="Cheng C."/>
            <person name="Hour A."/>
            <person name="Lee P."/>
            <person name="Lin S."/>
            <person name="Lin Y."/>
            <person name="Liou J."/>
            <person name="Liu S."/>
            <person name="Hsing Y."/>
            <person name="Raghuvanshi S."/>
            <person name="Mohanty A."/>
            <person name="Bharti A.K."/>
            <person name="Gaur A."/>
            <person name="Gupta V."/>
            <person name="Kumar D."/>
            <person name="Ravi V."/>
            <person name="Vij S."/>
            <person name="Kapur A."/>
            <person name="Khurana P."/>
            <person name="Khurana P."/>
            <person name="Khurana J.P."/>
            <person name="Tyagi A.K."/>
            <person name="Gaikwad K."/>
            <person name="Singh A."/>
            <person name="Dalal V."/>
            <person name="Srivastava S."/>
            <person name="Dixit A."/>
            <person name="Pal A.K."/>
            <person name="Ghazi I.A."/>
            <person name="Yadav M."/>
            <person name="Pandit A."/>
            <person name="Bhargava A."/>
            <person name="Sureshbabu K."/>
            <person name="Batra K."/>
            <person name="Sharma T.R."/>
            <person name="Mohapatra T."/>
            <person name="Singh N.K."/>
            <person name="Messing J."/>
            <person name="Nelson A.B."/>
            <person name="Fuks G."/>
            <person name="Kavchok S."/>
            <person name="Keizer G."/>
            <person name="Linton E."/>
            <person name="Llaca V."/>
            <person name="Song R."/>
            <person name="Tanyolac B."/>
            <person name="Young S."/>
            <person name="Ho-Il K."/>
            <person name="Hahn J.H."/>
            <person name="Sangsakoo G."/>
            <person name="Vanavichit A."/>
            <person name="de Mattos Luiz.A.T."/>
            <person name="Zimmer P.D."/>
            <person name="Malone G."/>
            <person name="Dellagostin O."/>
            <person name="de Oliveira A.C."/>
            <person name="Bevan M."/>
            <person name="Bancroft I."/>
            <person name="Minx P."/>
            <person name="Cordum H."/>
            <person name="Wilson R."/>
            <person name="Cheng Z."/>
            <person name="Jin W."/>
            <person name="Jiang J."/>
            <person name="Leong S.A."/>
            <person name="Iwama H."/>
            <person name="Gojobori T."/>
            <person name="Itoh T."/>
            <person name="Niimura Y."/>
            <person name="Fujii Y."/>
            <person name="Habara T."/>
            <person name="Sakai H."/>
            <person name="Sato Y."/>
            <person name="Wilson G."/>
            <person name="Kumar K."/>
            <person name="McCouch S."/>
            <person name="Juretic N."/>
            <person name="Hoen D."/>
            <person name="Wright S."/>
            <person name="Bruskiewich R."/>
            <person name="Bureau T."/>
            <person name="Miyao A."/>
            <person name="Hirochika H."/>
            <person name="Nishikawa T."/>
            <person name="Kadowaki K."/>
            <person name="Sugiura M."/>
            <person name="Burr B."/>
            <person name="Sasaki T."/>
        </authorList>
    </citation>
    <scope>NUCLEOTIDE SEQUENCE [LARGE SCALE GENOMIC DNA]</scope>
    <source>
        <strain evidence="8">cv. Nipponbare</strain>
    </source>
</reference>
<evidence type="ECO:0000256" key="1">
    <source>
        <dbReference type="ARBA" id="ARBA00010617"/>
    </source>
</evidence>
<keyword evidence="6" id="KW-1133">Transmembrane helix</keyword>
<name>A0A0P0VST7_ORYSJ</name>
<dbReference type="GO" id="GO:0006629">
    <property type="term" value="P:lipid metabolic process"/>
    <property type="evidence" value="ECO:0007669"/>
    <property type="project" value="UniProtKB-ARBA"/>
</dbReference>
<keyword evidence="6" id="KW-0472">Membrane</keyword>
<evidence type="ECO:0000256" key="4">
    <source>
        <dbReference type="ARBA" id="ARBA00023004"/>
    </source>
</evidence>
<dbReference type="InterPro" id="IPR017972">
    <property type="entry name" value="Cyt_P450_CS"/>
</dbReference>
<dbReference type="Proteomes" id="UP000000763">
    <property type="component" value="Chromosome 3"/>
</dbReference>
<feature type="transmembrane region" description="Helical" evidence="6">
    <location>
        <begin position="7"/>
        <end position="24"/>
    </location>
</feature>
<keyword evidence="5" id="KW-0349">Heme</keyword>
<dbReference type="Gene3D" id="1.10.630.10">
    <property type="entry name" value="Cytochrome P450"/>
    <property type="match status" value="1"/>
</dbReference>
<dbReference type="PRINTS" id="PR00359">
    <property type="entry name" value="BP450"/>
</dbReference>
<keyword evidence="2 5" id="KW-0479">Metal-binding</keyword>
<dbReference type="KEGG" id="dosa:Os03g0140200"/>
<comment type="similarity">
    <text evidence="1 5">Belongs to the cytochrome P450 family.</text>
</comment>
<dbReference type="SMR" id="A0A0P0VST7"/>
<evidence type="ECO:0000313" key="8">
    <source>
        <dbReference type="Proteomes" id="UP000000763"/>
    </source>
</evidence>
<dbReference type="GO" id="GO:0004497">
    <property type="term" value="F:monooxygenase activity"/>
    <property type="evidence" value="ECO:0007669"/>
    <property type="project" value="UniProtKB-KW"/>
</dbReference>
<evidence type="ECO:0000256" key="6">
    <source>
        <dbReference type="SAM" id="Phobius"/>
    </source>
</evidence>
<dbReference type="Pfam" id="PF00067">
    <property type="entry name" value="p450"/>
    <property type="match status" value="1"/>
</dbReference>
<evidence type="ECO:0000256" key="3">
    <source>
        <dbReference type="ARBA" id="ARBA00023002"/>
    </source>
</evidence>
<keyword evidence="6" id="KW-0812">Transmembrane</keyword>
<keyword evidence="4 5" id="KW-0408">Iron</keyword>
<accession>A0A0P0VST7</accession>
<evidence type="ECO:0000313" key="7">
    <source>
        <dbReference type="EMBL" id="BAF10832.1"/>
    </source>
</evidence>
<organism evidence="7 8">
    <name type="scientific">Oryza sativa subsp. japonica</name>
    <name type="common">Rice</name>
    <dbReference type="NCBI Taxonomy" id="39947"/>
    <lineage>
        <taxon>Eukaryota</taxon>
        <taxon>Viridiplantae</taxon>
        <taxon>Streptophyta</taxon>
        <taxon>Embryophyta</taxon>
        <taxon>Tracheophyta</taxon>
        <taxon>Spermatophyta</taxon>
        <taxon>Magnoliopsida</taxon>
        <taxon>Liliopsida</taxon>
        <taxon>Poales</taxon>
        <taxon>Poaceae</taxon>
        <taxon>BOP clade</taxon>
        <taxon>Oryzoideae</taxon>
        <taxon>Oryzeae</taxon>
        <taxon>Oryzinae</taxon>
        <taxon>Oryza</taxon>
        <taxon>Oryza sativa</taxon>
    </lineage>
</organism>
<dbReference type="PRINTS" id="PR00385">
    <property type="entry name" value="P450"/>
</dbReference>
<proteinExistence type="inferred from homology"/>
<dbReference type="GO" id="GO:0020037">
    <property type="term" value="F:heme binding"/>
    <property type="evidence" value="ECO:0007669"/>
    <property type="project" value="InterPro"/>
</dbReference>
<dbReference type="SUPFAM" id="SSF48264">
    <property type="entry name" value="Cytochrome P450"/>
    <property type="match status" value="1"/>
</dbReference>
<dbReference type="OMA" id="LRTTWEY"/>
<evidence type="ECO:0000256" key="5">
    <source>
        <dbReference type="RuleBase" id="RU000461"/>
    </source>
</evidence>
<keyword evidence="3 5" id="KW-0560">Oxidoreductase</keyword>
<gene>
    <name evidence="7" type="ordered locus">Os03g0140200</name>
</gene>
<dbReference type="GO" id="GO:0005506">
    <property type="term" value="F:iron ion binding"/>
    <property type="evidence" value="ECO:0007669"/>
    <property type="project" value="InterPro"/>
</dbReference>
<dbReference type="PANTHER" id="PTHR24296">
    <property type="entry name" value="CYTOCHROME P450"/>
    <property type="match status" value="1"/>
</dbReference>
<dbReference type="PROSITE" id="PS00086">
    <property type="entry name" value="CYTOCHROME_P450"/>
    <property type="match status" value="1"/>
</dbReference>
<protein>
    <submittedName>
        <fullName evidence="7">Os03g0140200 protein</fullName>
    </submittedName>
</protein>
<dbReference type="AlphaFoldDB" id="A0A0P0VST7"/>
<dbReference type="Gramene" id="Os03t0140200-01">
    <property type="protein sequence ID" value="Os03t0140200-01"/>
    <property type="gene ID" value="Os03g0140200"/>
</dbReference>
<dbReference type="EMBL" id="AP008209">
    <property type="protein sequence ID" value="BAF10832.1"/>
    <property type="molecule type" value="Genomic_DNA"/>
</dbReference>
<dbReference type="InterPro" id="IPR002397">
    <property type="entry name" value="Cyt_P450_B"/>
</dbReference>
<evidence type="ECO:0000256" key="2">
    <source>
        <dbReference type="ARBA" id="ARBA00022723"/>
    </source>
</evidence>
<dbReference type="GO" id="GO:0016705">
    <property type="term" value="F:oxidoreductase activity, acting on paired donors, with incorporation or reduction of molecular oxygen"/>
    <property type="evidence" value="ECO:0007669"/>
    <property type="project" value="InterPro"/>
</dbReference>
<reference evidence="8" key="2">
    <citation type="journal article" date="2008" name="Nucleic Acids Res.">
        <title>The rice annotation project database (RAP-DB): 2008 update.</title>
        <authorList>
            <consortium name="The rice annotation project (RAP)"/>
        </authorList>
    </citation>
    <scope>GENOME REANNOTATION</scope>
    <source>
        <strain evidence="8">cv. Nipponbare</strain>
    </source>
</reference>
<dbReference type="InterPro" id="IPR036396">
    <property type="entry name" value="Cyt_P450_sf"/>
</dbReference>
<sequence length="227" mass="25486">MDMLLCFVEIFSILCCCIIYYYHLQTKKASASEPTEWPVLGHLFGMFANIHRFHDWATDILAGGMVIFDASELKNLVYLQAALSECLRLYPSVPFEHKAVAADDVLPSGHEMKAGDKVLVFSYSMGRMEGVWGKDCTEFLPERWITSEGKLRYEPSYKFFSFNAGPRTCLGKELAFVQLKTVAAAVMWNFAVEVVPGHAVEPKLSIILHMKNGLAVTVKRRATMASC</sequence>
<keyword evidence="5" id="KW-0503">Monooxygenase</keyword>